<dbReference type="CDD" id="cd00009">
    <property type="entry name" value="AAA"/>
    <property type="match status" value="1"/>
</dbReference>
<gene>
    <name evidence="2" type="ORF">RF11_01545</name>
</gene>
<dbReference type="AlphaFoldDB" id="A0A0C2MXS8"/>
<dbReference type="Pfam" id="PF00004">
    <property type="entry name" value="AAA"/>
    <property type="match status" value="1"/>
</dbReference>
<feature type="domain" description="ATPase AAA-type core" evidence="1">
    <location>
        <begin position="170"/>
        <end position="237"/>
    </location>
</feature>
<organism evidence="2 3">
    <name type="scientific">Thelohanellus kitauei</name>
    <name type="common">Myxosporean</name>
    <dbReference type="NCBI Taxonomy" id="669202"/>
    <lineage>
        <taxon>Eukaryota</taxon>
        <taxon>Metazoa</taxon>
        <taxon>Cnidaria</taxon>
        <taxon>Myxozoa</taxon>
        <taxon>Myxosporea</taxon>
        <taxon>Bivalvulida</taxon>
        <taxon>Platysporina</taxon>
        <taxon>Myxobolidae</taxon>
        <taxon>Thelohanellus</taxon>
    </lineage>
</organism>
<reference evidence="2 3" key="1">
    <citation type="journal article" date="2014" name="Genome Biol. Evol.">
        <title>The genome of the myxosporean Thelohanellus kitauei shows adaptations to nutrient acquisition within its fish host.</title>
        <authorList>
            <person name="Yang Y."/>
            <person name="Xiong J."/>
            <person name="Zhou Z."/>
            <person name="Huo F."/>
            <person name="Miao W."/>
            <person name="Ran C."/>
            <person name="Liu Y."/>
            <person name="Zhang J."/>
            <person name="Feng J."/>
            <person name="Wang M."/>
            <person name="Wang M."/>
            <person name="Wang L."/>
            <person name="Yao B."/>
        </authorList>
    </citation>
    <scope>NUCLEOTIDE SEQUENCE [LARGE SCALE GENOMIC DNA]</scope>
    <source>
        <strain evidence="2">Wuqing</strain>
    </source>
</reference>
<dbReference type="InterPro" id="IPR003959">
    <property type="entry name" value="ATPase_AAA_core"/>
</dbReference>
<evidence type="ECO:0000259" key="1">
    <source>
        <dbReference type="Pfam" id="PF00004"/>
    </source>
</evidence>
<dbReference type="GO" id="GO:0003677">
    <property type="term" value="F:DNA binding"/>
    <property type="evidence" value="ECO:0007669"/>
    <property type="project" value="TreeGrafter"/>
</dbReference>
<dbReference type="GO" id="GO:0005634">
    <property type="term" value="C:nucleus"/>
    <property type="evidence" value="ECO:0007669"/>
    <property type="project" value="TreeGrafter"/>
</dbReference>
<dbReference type="PANTHER" id="PTHR23389:SF3">
    <property type="entry name" value="CHROMOSOME TRANSMISSION FIDELITY PROTEIN 18 HOMOLOG"/>
    <property type="match status" value="1"/>
</dbReference>
<dbReference type="Proteomes" id="UP000031668">
    <property type="component" value="Unassembled WGS sequence"/>
</dbReference>
<dbReference type="GO" id="GO:0005524">
    <property type="term" value="F:ATP binding"/>
    <property type="evidence" value="ECO:0007669"/>
    <property type="project" value="InterPro"/>
</dbReference>
<dbReference type="InterPro" id="IPR027417">
    <property type="entry name" value="P-loop_NTPase"/>
</dbReference>
<name>A0A0C2MXS8_THEKT</name>
<keyword evidence="3" id="KW-1185">Reference proteome</keyword>
<proteinExistence type="predicted"/>
<evidence type="ECO:0000313" key="2">
    <source>
        <dbReference type="EMBL" id="KII68980.1"/>
    </source>
</evidence>
<sequence>MSDIEEIEFVPFSPSGMKRKTKQDTLPTKISKVWDIDAIDCQSVTLPNGESMRLQKRMPIVPLKGDNDGQYINKLMRKVIQNNNSFRGTEVAETSENELWVTKYGAKQYIDLLTDERSNRMLLRWLKLWDHKYFKKANHKPQTSDFVQGYKDMEKSIVLDENGMPKQKTVLISGNCGSGKTTMAKIIANHCGFRALEVNLSYDCSISTTKSAINEAKSNTLLGSKPTCLIFDDIDNAPKVSR</sequence>
<dbReference type="GO" id="GO:0016887">
    <property type="term" value="F:ATP hydrolysis activity"/>
    <property type="evidence" value="ECO:0007669"/>
    <property type="project" value="InterPro"/>
</dbReference>
<dbReference type="OrthoDB" id="6020871at2759"/>
<dbReference type="EMBL" id="JWZT01002658">
    <property type="protein sequence ID" value="KII68980.1"/>
    <property type="molecule type" value="Genomic_DNA"/>
</dbReference>
<comment type="caution">
    <text evidence="2">The sequence shown here is derived from an EMBL/GenBank/DDBJ whole genome shotgun (WGS) entry which is preliminary data.</text>
</comment>
<protein>
    <submittedName>
        <fullName evidence="2">Chromosome transmission fidelity protein 18</fullName>
    </submittedName>
</protein>
<evidence type="ECO:0000313" key="3">
    <source>
        <dbReference type="Proteomes" id="UP000031668"/>
    </source>
</evidence>
<accession>A0A0C2MXS8</accession>
<dbReference type="Gene3D" id="3.40.50.300">
    <property type="entry name" value="P-loop containing nucleotide triphosphate hydrolases"/>
    <property type="match status" value="1"/>
</dbReference>
<dbReference type="PANTHER" id="PTHR23389">
    <property type="entry name" value="CHROMOSOME TRANSMISSION FIDELITY FACTOR 18"/>
    <property type="match status" value="1"/>
</dbReference>
<dbReference type="SUPFAM" id="SSF52540">
    <property type="entry name" value="P-loop containing nucleoside triphosphate hydrolases"/>
    <property type="match status" value="1"/>
</dbReference>